<evidence type="ECO:0000313" key="13">
    <source>
        <dbReference type="EMBL" id="MDN0074572.1"/>
    </source>
</evidence>
<dbReference type="SUPFAM" id="SSF56784">
    <property type="entry name" value="HAD-like"/>
    <property type="match status" value="1"/>
</dbReference>
<dbReference type="SFLD" id="SFLDG00002">
    <property type="entry name" value="C1.7:_P-type_atpase_like"/>
    <property type="match status" value="1"/>
</dbReference>
<dbReference type="InterPro" id="IPR001757">
    <property type="entry name" value="P_typ_ATPase"/>
</dbReference>
<dbReference type="Gene3D" id="3.40.50.1000">
    <property type="entry name" value="HAD superfamily/HAD-like"/>
    <property type="match status" value="1"/>
</dbReference>
<accession>A0ABT7XLB8</accession>
<dbReference type="InterPro" id="IPR036412">
    <property type="entry name" value="HAD-like_sf"/>
</dbReference>
<feature type="transmembrane region" description="Helical" evidence="10">
    <location>
        <begin position="34"/>
        <end position="50"/>
    </location>
</feature>
<evidence type="ECO:0000313" key="14">
    <source>
        <dbReference type="Proteomes" id="UP001168540"/>
    </source>
</evidence>
<dbReference type="SUPFAM" id="SSF81653">
    <property type="entry name" value="Calcium ATPase, transduction domain A"/>
    <property type="match status" value="1"/>
</dbReference>
<evidence type="ECO:0000256" key="3">
    <source>
        <dbReference type="ARBA" id="ARBA00022692"/>
    </source>
</evidence>
<dbReference type="PROSITE" id="PS00154">
    <property type="entry name" value="ATPASE_E1_E2"/>
    <property type="match status" value="1"/>
</dbReference>
<keyword evidence="6 10" id="KW-1133">Transmembrane helix</keyword>
<evidence type="ECO:0000256" key="6">
    <source>
        <dbReference type="ARBA" id="ARBA00022989"/>
    </source>
</evidence>
<keyword evidence="4 10" id="KW-0479">Metal-binding</keyword>
<dbReference type="NCBIfam" id="TIGR01525">
    <property type="entry name" value="ATPase-IB_hvy"/>
    <property type="match status" value="1"/>
</dbReference>
<keyword evidence="10" id="KW-0547">Nucleotide-binding</keyword>
<evidence type="ECO:0000256" key="1">
    <source>
        <dbReference type="ARBA" id="ARBA00004370"/>
    </source>
</evidence>
<dbReference type="SUPFAM" id="SSF81660">
    <property type="entry name" value="Metal cation-transporting ATPase, ATP-binding domain N"/>
    <property type="match status" value="1"/>
</dbReference>
<evidence type="ECO:0000256" key="4">
    <source>
        <dbReference type="ARBA" id="ARBA00022723"/>
    </source>
</evidence>
<dbReference type="SFLD" id="SFLDF00027">
    <property type="entry name" value="p-type_atpase"/>
    <property type="match status" value="1"/>
</dbReference>
<dbReference type="PANTHER" id="PTHR48085:SF5">
    <property type="entry name" value="CADMIUM_ZINC-TRANSPORTING ATPASE HMA4-RELATED"/>
    <property type="match status" value="1"/>
</dbReference>
<dbReference type="EMBL" id="JAUEDK010000008">
    <property type="protein sequence ID" value="MDN0074572.1"/>
    <property type="molecule type" value="Genomic_DNA"/>
</dbReference>
<comment type="catalytic activity">
    <reaction evidence="9">
        <text>Zn(2+)(in) + ATP + H2O = Zn(2+)(out) + ADP + phosphate + H(+)</text>
        <dbReference type="Rhea" id="RHEA:20621"/>
        <dbReference type="ChEBI" id="CHEBI:15377"/>
        <dbReference type="ChEBI" id="CHEBI:15378"/>
        <dbReference type="ChEBI" id="CHEBI:29105"/>
        <dbReference type="ChEBI" id="CHEBI:30616"/>
        <dbReference type="ChEBI" id="CHEBI:43474"/>
        <dbReference type="ChEBI" id="CHEBI:456216"/>
        <dbReference type="EC" id="7.2.2.12"/>
    </reaction>
</comment>
<dbReference type="InterPro" id="IPR008250">
    <property type="entry name" value="ATPase_P-typ_transduc_dom_A_sf"/>
</dbReference>
<feature type="transmembrane region" description="Helical" evidence="10">
    <location>
        <begin position="256"/>
        <end position="277"/>
    </location>
</feature>
<dbReference type="InterPro" id="IPR012312">
    <property type="entry name" value="Hemerythrin-like"/>
</dbReference>
<comment type="subcellular location">
    <subcellularLocation>
        <location evidence="10">Cell membrane</location>
    </subcellularLocation>
    <subcellularLocation>
        <location evidence="1">Membrane</location>
    </subcellularLocation>
</comment>
<evidence type="ECO:0000256" key="5">
    <source>
        <dbReference type="ARBA" id="ARBA00022967"/>
    </source>
</evidence>
<proteinExistence type="inferred from homology"/>
<evidence type="ECO:0000256" key="2">
    <source>
        <dbReference type="ARBA" id="ARBA00006024"/>
    </source>
</evidence>
<dbReference type="Pfam" id="PF00122">
    <property type="entry name" value="E1-E2_ATPase"/>
    <property type="match status" value="1"/>
</dbReference>
<evidence type="ECO:0000259" key="12">
    <source>
        <dbReference type="Pfam" id="PF01814"/>
    </source>
</evidence>
<keyword evidence="7 10" id="KW-0472">Membrane</keyword>
<keyword evidence="5" id="KW-1278">Translocase</keyword>
<dbReference type="InterPro" id="IPR018303">
    <property type="entry name" value="ATPase_P-typ_P_site"/>
</dbReference>
<dbReference type="InterPro" id="IPR027256">
    <property type="entry name" value="P-typ_ATPase_IB"/>
</dbReference>
<dbReference type="NCBIfam" id="TIGR01494">
    <property type="entry name" value="ATPase_P-type"/>
    <property type="match status" value="1"/>
</dbReference>
<dbReference type="Pfam" id="PF01814">
    <property type="entry name" value="Hemerythrin"/>
    <property type="match status" value="1"/>
</dbReference>
<dbReference type="InterPro" id="IPR044492">
    <property type="entry name" value="P_typ_ATPase_HD_dom"/>
</dbReference>
<dbReference type="EC" id="7.2.2.12" evidence="8"/>
<feature type="transmembrane region" description="Helical" evidence="10">
    <location>
        <begin position="560"/>
        <end position="582"/>
    </location>
</feature>
<keyword evidence="3 10" id="KW-0812">Transmembrane</keyword>
<dbReference type="SUPFAM" id="SSF81665">
    <property type="entry name" value="Calcium ATPase, transmembrane domain M"/>
    <property type="match status" value="1"/>
</dbReference>
<name>A0ABT7XLB8_9NEIS</name>
<dbReference type="RefSeq" id="WP_289829143.1">
    <property type="nucleotide sequence ID" value="NZ_JAUEDK010000008.1"/>
</dbReference>
<evidence type="ECO:0000256" key="7">
    <source>
        <dbReference type="ARBA" id="ARBA00023136"/>
    </source>
</evidence>
<evidence type="ECO:0000256" key="10">
    <source>
        <dbReference type="RuleBase" id="RU362081"/>
    </source>
</evidence>
<organism evidence="13 14">
    <name type="scientific">Crenobacter oryzisoli</name>
    <dbReference type="NCBI Taxonomy" id="3056844"/>
    <lineage>
        <taxon>Bacteria</taxon>
        <taxon>Pseudomonadati</taxon>
        <taxon>Pseudomonadota</taxon>
        <taxon>Betaproteobacteria</taxon>
        <taxon>Neisseriales</taxon>
        <taxon>Neisseriaceae</taxon>
        <taxon>Crenobacter</taxon>
    </lineage>
</organism>
<feature type="domain" description="P-type ATPase A" evidence="11">
    <location>
        <begin position="116"/>
        <end position="214"/>
    </location>
</feature>
<dbReference type="Proteomes" id="UP001168540">
    <property type="component" value="Unassembled WGS sequence"/>
</dbReference>
<dbReference type="Gene3D" id="1.20.120.520">
    <property type="entry name" value="nmb1532 protein domain like"/>
    <property type="match status" value="1"/>
</dbReference>
<dbReference type="InterPro" id="IPR023298">
    <property type="entry name" value="ATPase_P-typ_TM_dom_sf"/>
</dbReference>
<dbReference type="PRINTS" id="PR00119">
    <property type="entry name" value="CATATPASE"/>
</dbReference>
<evidence type="ECO:0000256" key="9">
    <source>
        <dbReference type="ARBA" id="ARBA00047308"/>
    </source>
</evidence>
<comment type="similarity">
    <text evidence="2 10">Belongs to the cation transport ATPase (P-type) (TC 3.A.3) family. Type IB subfamily.</text>
</comment>
<evidence type="ECO:0000256" key="8">
    <source>
        <dbReference type="ARBA" id="ARBA00039097"/>
    </source>
</evidence>
<dbReference type="InterPro" id="IPR059000">
    <property type="entry name" value="ATPase_P-type_domA"/>
</dbReference>
<feature type="transmembrane region" description="Helical" evidence="10">
    <location>
        <begin position="231"/>
        <end position="250"/>
    </location>
</feature>
<evidence type="ECO:0000259" key="11">
    <source>
        <dbReference type="Pfam" id="PF00122"/>
    </source>
</evidence>
<dbReference type="Gene3D" id="3.40.1110.10">
    <property type="entry name" value="Calcium-transporting ATPase, cytoplasmic domain N"/>
    <property type="match status" value="1"/>
</dbReference>
<protein>
    <recommendedName>
        <fullName evidence="8">P-type Zn(2+) transporter</fullName>
        <ecNumber evidence="8">7.2.2.12</ecNumber>
    </recommendedName>
</protein>
<dbReference type="Gene3D" id="2.70.150.10">
    <property type="entry name" value="Calcium-transporting ATPase, cytoplasmic transduction domain A"/>
    <property type="match status" value="1"/>
</dbReference>
<feature type="domain" description="Hemerythrin-like" evidence="12">
    <location>
        <begin position="628"/>
        <end position="759"/>
    </location>
</feature>
<dbReference type="PANTHER" id="PTHR48085">
    <property type="entry name" value="CADMIUM/ZINC-TRANSPORTING ATPASE HMA2-RELATED"/>
    <property type="match status" value="1"/>
</dbReference>
<gene>
    <name evidence="13" type="ORF">QU481_06645</name>
</gene>
<dbReference type="InterPro" id="IPR051014">
    <property type="entry name" value="Cation_Transport_ATPase_IB"/>
</dbReference>
<sequence>MKSVWTTDLLLLIVSGTALVLGLCLAWLGYPHLAHWVWLAGSLPALALLMRDTIRALMRREAGVDLLALLAIAGAVVLDEYLTGAVIAVMLTSGRALESFAQQRAGREMSALLARAPRSANRIENGTVRQVLLEAVVPDDRLLVRSGDTVPVDGRLTSSQAILDESSLTGESTPVERREGDLLRSGALNAGTPFEMRATANATDSTFAAIVRLVSAAQSSKAPASRLADRYALWFVPLSLGLAVLAWLASGDPLRALAVLVVATPCPLILAVPVAIVSGMSSCAKRGVLIKDGGALEQLAQAKVLFFDKTGTLTGGHARLTSIKTDAYPDSREVLRLAASLDQMSGHVIAASVVAAARERGLTLTVPTTVQEQGGSGVVGMLDGRHVAVGSYEFVSAIATGGEWAASFLETVAQEGGAAVFVALDGVVVGALHLADQIRLETPRALRLLRRAGIQRIAMLTGDHREVADAIGAAVGVDDVFAEQTPAGKQAAIVAGRSLGVTMMVGDGVNDAPALATADVGVAMGARGAAASSEAADVVLLVDRLDRLAEALQTARHTHLIAVESVAVGMGLSLIAMLFAAFGYLPPLYGAVLQEAIDVAVILNALRALRIKPLRVNRHALSVSQLQSLRSDHESLAVVLDHLTSLADRLATLSPYEAKEAVERLNVLLQERLLPHERSDDSDVYPLLAQLLGGDDPMAAMSRTHREIFDLGRRLQRMVKTMPPDGPKGQALGELQRLLYSLDAILRLHFAQEEEIYQNLA</sequence>
<comment type="caution">
    <text evidence="13">The sequence shown here is derived from an EMBL/GenBank/DDBJ whole genome shotgun (WGS) entry which is preliminary data.</text>
</comment>
<feature type="transmembrane region" description="Helical" evidence="10">
    <location>
        <begin position="9"/>
        <end position="28"/>
    </location>
</feature>
<dbReference type="InterPro" id="IPR023299">
    <property type="entry name" value="ATPase_P-typ_cyto_dom_N"/>
</dbReference>
<keyword evidence="10" id="KW-0067">ATP-binding</keyword>
<keyword evidence="10" id="KW-1003">Cell membrane</keyword>
<reference evidence="13" key="1">
    <citation type="submission" date="2023-06" db="EMBL/GenBank/DDBJ databases">
        <authorList>
            <person name="Zhang S."/>
        </authorList>
    </citation>
    <scope>NUCLEOTIDE SEQUENCE</scope>
    <source>
        <strain evidence="13">SG2303</strain>
    </source>
</reference>
<dbReference type="Pfam" id="PF00702">
    <property type="entry name" value="Hydrolase"/>
    <property type="match status" value="1"/>
</dbReference>
<keyword evidence="14" id="KW-1185">Reference proteome</keyword>
<dbReference type="SFLD" id="SFLDS00003">
    <property type="entry name" value="Haloacid_Dehalogenase"/>
    <property type="match status" value="1"/>
</dbReference>
<dbReference type="InterPro" id="IPR023214">
    <property type="entry name" value="HAD_sf"/>
</dbReference>